<dbReference type="InterPro" id="IPR018711">
    <property type="entry name" value="NAGPA"/>
</dbReference>
<dbReference type="PANTHER" id="PTHR40446:SF2">
    <property type="entry name" value="N-ACETYLGLUCOSAMINE-1-PHOSPHODIESTER ALPHA-N-ACETYLGLUCOSAMINIDASE"/>
    <property type="match status" value="1"/>
</dbReference>
<accession>A0ABN2FT97</accession>
<feature type="chain" id="PRO_5045593640" evidence="1">
    <location>
        <begin position="35"/>
        <end position="423"/>
    </location>
</feature>
<reference evidence="3 4" key="1">
    <citation type="journal article" date="2019" name="Int. J. Syst. Evol. Microbiol.">
        <title>The Global Catalogue of Microorganisms (GCM) 10K type strain sequencing project: providing services to taxonomists for standard genome sequencing and annotation.</title>
        <authorList>
            <consortium name="The Broad Institute Genomics Platform"/>
            <consortium name="The Broad Institute Genome Sequencing Center for Infectious Disease"/>
            <person name="Wu L."/>
            <person name="Ma J."/>
        </authorList>
    </citation>
    <scope>NUCLEOTIDE SEQUENCE [LARGE SCALE GENOMIC DNA]</scope>
    <source>
        <strain evidence="3 4">JCM 14306</strain>
    </source>
</reference>
<dbReference type="RefSeq" id="WP_344115814.1">
    <property type="nucleotide sequence ID" value="NZ_BAAANE010000011.1"/>
</dbReference>
<dbReference type="Pfam" id="PF09992">
    <property type="entry name" value="NAGPA"/>
    <property type="match status" value="1"/>
</dbReference>
<proteinExistence type="predicted"/>
<evidence type="ECO:0000313" key="3">
    <source>
        <dbReference type="EMBL" id="GAA1657978.1"/>
    </source>
</evidence>
<evidence type="ECO:0000313" key="4">
    <source>
        <dbReference type="Proteomes" id="UP001501319"/>
    </source>
</evidence>
<protein>
    <submittedName>
        <fullName evidence="3">Phosphodiester glycosidase family protein</fullName>
    </submittedName>
</protein>
<feature type="domain" description="Phosphodiester glycosidase" evidence="2">
    <location>
        <begin position="253"/>
        <end position="418"/>
    </location>
</feature>
<dbReference type="PANTHER" id="PTHR40446">
    <property type="entry name" value="N-ACETYLGLUCOSAMINE-1-PHOSPHODIESTER ALPHA-N-ACETYLGLUCOSAMINIDASE"/>
    <property type="match status" value="1"/>
</dbReference>
<dbReference type="GO" id="GO:0016798">
    <property type="term" value="F:hydrolase activity, acting on glycosyl bonds"/>
    <property type="evidence" value="ECO:0007669"/>
    <property type="project" value="UniProtKB-KW"/>
</dbReference>
<keyword evidence="3" id="KW-0378">Hydrolase</keyword>
<evidence type="ECO:0000259" key="2">
    <source>
        <dbReference type="Pfam" id="PF09992"/>
    </source>
</evidence>
<comment type="caution">
    <text evidence="3">The sequence shown here is derived from an EMBL/GenBank/DDBJ whole genome shotgun (WGS) entry which is preliminary data.</text>
</comment>
<sequence length="423" mass="43093">MTLSARPSRGTAVAATVLAAVATLSILPTGSALADGAGLPLGDQNLAETRSTQTLAKGVTLTHIVRGTDPAPADQINTTTRGPWSVNVLTIDPAKSKGRLEATYGADLAKVEKTSDLVRTSGALAGVNASFFTFTASAQYPGDAVGLGIFDGKLLSEPLTDPAEANLVVDANSNKVAMGHLSWSGSVQNRRTGAELPLEFINHPPVIPASCATLTDQTTCTESGDVVLFSPEFAAATPSGPGAEAVLDRHGCVVRTSTTRGTSLTTGQTSLQATGKETVALLNVAAHGCLKRDTTLSNGDGAKVPLRPGLFGVTGRYRLTAGGKVVVPAGTGSFFDRNPRTIAGTTRDGKIVLATIDGRQTTSVGTTMNETAAVANALGLYDAINLDGGGSTAMAVAGGTLVNHPSGPERAVGDALIFVEDHH</sequence>
<organism evidence="3 4">
    <name type="scientific">Kribbella alba</name>
    <dbReference type="NCBI Taxonomy" id="190197"/>
    <lineage>
        <taxon>Bacteria</taxon>
        <taxon>Bacillati</taxon>
        <taxon>Actinomycetota</taxon>
        <taxon>Actinomycetes</taxon>
        <taxon>Propionibacteriales</taxon>
        <taxon>Kribbellaceae</taxon>
        <taxon>Kribbella</taxon>
    </lineage>
</organism>
<gene>
    <name evidence="3" type="ORF">GCM10009744_58940</name>
</gene>
<name>A0ABN2FT97_9ACTN</name>
<evidence type="ECO:0000256" key="1">
    <source>
        <dbReference type="SAM" id="SignalP"/>
    </source>
</evidence>
<keyword evidence="4" id="KW-1185">Reference proteome</keyword>
<dbReference type="EMBL" id="BAAANE010000011">
    <property type="protein sequence ID" value="GAA1657978.1"/>
    <property type="molecule type" value="Genomic_DNA"/>
</dbReference>
<keyword evidence="3" id="KW-0326">Glycosidase</keyword>
<feature type="signal peptide" evidence="1">
    <location>
        <begin position="1"/>
        <end position="34"/>
    </location>
</feature>
<dbReference type="Proteomes" id="UP001501319">
    <property type="component" value="Unassembled WGS sequence"/>
</dbReference>
<keyword evidence="1" id="KW-0732">Signal</keyword>